<reference evidence="2 3" key="1">
    <citation type="submission" date="2019-12" db="EMBL/GenBank/DDBJ databases">
        <authorList>
            <person name="Huq M.A."/>
        </authorList>
    </citation>
    <scope>NUCLEOTIDE SEQUENCE [LARGE SCALE GENOMIC DNA]</scope>
    <source>
        <strain evidence="2 3">MAH-18</strain>
    </source>
</reference>
<accession>A0A6L6XPC1</accession>
<dbReference type="AlphaFoldDB" id="A0A6L6XPC1"/>
<dbReference type="SUPFAM" id="SSF56601">
    <property type="entry name" value="beta-lactamase/transpeptidase-like"/>
    <property type="match status" value="1"/>
</dbReference>
<evidence type="ECO:0000313" key="3">
    <source>
        <dbReference type="Proteomes" id="UP000473525"/>
    </source>
</evidence>
<organism evidence="2 3">
    <name type="scientific">Nocardioides agri</name>
    <dbReference type="NCBI Taxonomy" id="2682843"/>
    <lineage>
        <taxon>Bacteria</taxon>
        <taxon>Bacillati</taxon>
        <taxon>Actinomycetota</taxon>
        <taxon>Actinomycetes</taxon>
        <taxon>Propionibacteriales</taxon>
        <taxon>Nocardioidaceae</taxon>
        <taxon>Nocardioides</taxon>
    </lineage>
</organism>
<dbReference type="GO" id="GO:0016787">
    <property type="term" value="F:hydrolase activity"/>
    <property type="evidence" value="ECO:0007669"/>
    <property type="project" value="UniProtKB-KW"/>
</dbReference>
<sequence>MSLTQTELEKKLAELIDRHHVPGAQLAVLDGDTITEVTAGVLSIRTGCPVSTDALFLPGSIGKLYTATLVLMLADEGLVDLDQPVKTYLPDFEVRDAHARDSVTVRDLLRHTSGFDGDVFIDTGRGDDALPRYLQEIRDLPQIADPGTIWSYSNSGYSILGRLVEVVADTVFETALRERLLEPLGLEHSVVFPEEVIGHPHAMGHVPNPEDPGSLMVSPQWGLFRSCGPMGASLVASAGDVIRFALLHLDGGVAADGTRLLSAEIVAAAQQPQIDLVDDTVLGESWGLGWILDHFGDVAVIGHDGNSLGQNAFMRVAPAQRFGFCLQTNVESALAMYRELADWLFEERLGVTTRQDPAALDSPVVADPSRYVGTYQREGLVFEIAEAEDGSLVASVRASHAAAEMQNLPPMDDLPLVPVVRDGSFLLELPIADSALLAVFFNPADASAAPTYLHFGGRAHRRVS</sequence>
<dbReference type="RefSeq" id="WP_157341707.1">
    <property type="nucleotide sequence ID" value="NZ_WSEK01000004.1"/>
</dbReference>
<comment type="caution">
    <text evidence="2">The sequence shown here is derived from an EMBL/GenBank/DDBJ whole genome shotgun (WGS) entry which is preliminary data.</text>
</comment>
<feature type="domain" description="Beta-lactamase-related" evidence="1">
    <location>
        <begin position="9"/>
        <end position="333"/>
    </location>
</feature>
<dbReference type="Pfam" id="PF00144">
    <property type="entry name" value="Beta-lactamase"/>
    <property type="match status" value="1"/>
</dbReference>
<keyword evidence="3" id="KW-1185">Reference proteome</keyword>
<evidence type="ECO:0000313" key="2">
    <source>
        <dbReference type="EMBL" id="MVQ49171.1"/>
    </source>
</evidence>
<dbReference type="EMBL" id="WSEK01000004">
    <property type="protein sequence ID" value="MVQ49171.1"/>
    <property type="molecule type" value="Genomic_DNA"/>
</dbReference>
<dbReference type="InterPro" id="IPR050789">
    <property type="entry name" value="Diverse_Enzym_Activities"/>
</dbReference>
<proteinExistence type="predicted"/>
<evidence type="ECO:0000259" key="1">
    <source>
        <dbReference type="Pfam" id="PF00144"/>
    </source>
</evidence>
<gene>
    <name evidence="2" type="ORF">GON03_08255</name>
</gene>
<dbReference type="PANTHER" id="PTHR43283">
    <property type="entry name" value="BETA-LACTAMASE-RELATED"/>
    <property type="match status" value="1"/>
</dbReference>
<dbReference type="InterPro" id="IPR001466">
    <property type="entry name" value="Beta-lactam-related"/>
</dbReference>
<keyword evidence="2" id="KW-0378">Hydrolase</keyword>
<dbReference type="Proteomes" id="UP000473525">
    <property type="component" value="Unassembled WGS sequence"/>
</dbReference>
<dbReference type="Gene3D" id="3.40.710.10">
    <property type="entry name" value="DD-peptidase/beta-lactamase superfamily"/>
    <property type="match status" value="1"/>
</dbReference>
<dbReference type="PANTHER" id="PTHR43283:SF3">
    <property type="entry name" value="BETA-LACTAMASE FAMILY PROTEIN (AFU_ORTHOLOGUE AFUA_5G07500)"/>
    <property type="match status" value="1"/>
</dbReference>
<protein>
    <submittedName>
        <fullName evidence="2">Serine hydrolase</fullName>
    </submittedName>
</protein>
<dbReference type="InterPro" id="IPR012338">
    <property type="entry name" value="Beta-lactam/transpept-like"/>
</dbReference>
<name>A0A6L6XPC1_9ACTN</name>